<sequence>MYKLARSFILFLMISIFPVFAIEITPMVVTLSPEKTAPFSIIYNDLPRDIAFDIQVYEVKFDKAGIYKPALIPLNNSPLWVFPPSLFLESGQHQKIQFRWLGDKFPAMDKTYQVSLIEEGINSISIAESSKLRILMNLNLIIHIDQEALKPDLVIGKPYIEKGYLITRVINRGAGAARLSDYNIKIKKKNIKVGEYYKNQLKERGYDVFFPPYCSVLIKLPIPKSVKKDGLYGFHIDLVG</sequence>
<proteinExistence type="predicted"/>
<dbReference type="Gene3D" id="2.60.40.10">
    <property type="entry name" value="Immunoglobulins"/>
    <property type="match status" value="1"/>
</dbReference>
<evidence type="ECO:0000313" key="1">
    <source>
        <dbReference type="EMBL" id="SBS27475.1"/>
    </source>
</evidence>
<dbReference type="AlphaFoldDB" id="A0A1A8T6V1"/>
<accession>A0A1A8T6V1</accession>
<evidence type="ECO:0008006" key="3">
    <source>
        <dbReference type="Google" id="ProtNLM"/>
    </source>
</evidence>
<organism evidence="1 2">
    <name type="scientific">Marinomonas spartinae</name>
    <dbReference type="NCBI Taxonomy" id="1792290"/>
    <lineage>
        <taxon>Bacteria</taxon>
        <taxon>Pseudomonadati</taxon>
        <taxon>Pseudomonadota</taxon>
        <taxon>Gammaproteobacteria</taxon>
        <taxon>Oceanospirillales</taxon>
        <taxon>Oceanospirillaceae</taxon>
        <taxon>Marinomonas</taxon>
    </lineage>
</organism>
<reference evidence="1 2" key="1">
    <citation type="submission" date="2016-06" db="EMBL/GenBank/DDBJ databases">
        <authorList>
            <person name="Kjaerup R.B."/>
            <person name="Dalgaard T.S."/>
            <person name="Juul-Madsen H.R."/>
        </authorList>
    </citation>
    <scope>NUCLEOTIDE SEQUENCE [LARGE SCALE GENOMIC DNA]</scope>
    <source>
        <strain evidence="1 2">CECT 8886</strain>
    </source>
</reference>
<name>A0A1A8T6V1_9GAMM</name>
<keyword evidence="2" id="KW-1185">Reference proteome</keyword>
<dbReference type="STRING" id="1792290.MSP8886_00860"/>
<dbReference type="RefSeq" id="WP_067013115.1">
    <property type="nucleotide sequence ID" value="NZ_FLOB01000002.1"/>
</dbReference>
<dbReference type="Proteomes" id="UP000092544">
    <property type="component" value="Unassembled WGS sequence"/>
</dbReference>
<evidence type="ECO:0000313" key="2">
    <source>
        <dbReference type="Proteomes" id="UP000092544"/>
    </source>
</evidence>
<gene>
    <name evidence="1" type="ORF">MSP8886_00860</name>
</gene>
<protein>
    <recommendedName>
        <fullName evidence="3">Pili assembly chaperone N-terminal domain-containing protein</fullName>
    </recommendedName>
</protein>
<dbReference type="InterPro" id="IPR013783">
    <property type="entry name" value="Ig-like_fold"/>
</dbReference>
<dbReference type="OrthoDB" id="6314823at2"/>
<dbReference type="EMBL" id="FLOB01000002">
    <property type="protein sequence ID" value="SBS27475.1"/>
    <property type="molecule type" value="Genomic_DNA"/>
</dbReference>